<proteinExistence type="inferred from homology"/>
<dbReference type="Proteomes" id="UP000034287">
    <property type="component" value="Unassembled WGS sequence"/>
</dbReference>
<evidence type="ECO:0000256" key="5">
    <source>
        <dbReference type="ARBA" id="ARBA00007353"/>
    </source>
</evidence>
<name>A0A0M2SHD7_9STAP</name>
<dbReference type="GO" id="GO:0017061">
    <property type="term" value="F:S-methyl-5-thioadenosine phosphorylase activity"/>
    <property type="evidence" value="ECO:0007669"/>
    <property type="project" value="UniProtKB-EC"/>
</dbReference>
<evidence type="ECO:0000256" key="11">
    <source>
        <dbReference type="ARBA" id="ARBA00048968"/>
    </source>
</evidence>
<dbReference type="EMBL" id="LAYZ01000024">
    <property type="protein sequence ID" value="KKK33703.1"/>
    <property type="molecule type" value="Genomic_DNA"/>
</dbReference>
<evidence type="ECO:0000256" key="12">
    <source>
        <dbReference type="ARBA" id="ARBA00049893"/>
    </source>
</evidence>
<dbReference type="AlphaFoldDB" id="A0A0M2SHD7"/>
<evidence type="ECO:0000256" key="8">
    <source>
        <dbReference type="ARBA" id="ARBA00022801"/>
    </source>
</evidence>
<dbReference type="OrthoDB" id="4279at2"/>
<keyword evidence="7" id="KW-0479">Metal-binding</keyword>
<evidence type="ECO:0000256" key="10">
    <source>
        <dbReference type="ARBA" id="ARBA00047989"/>
    </source>
</evidence>
<reference evidence="13 14" key="1">
    <citation type="submission" date="2015-04" db="EMBL/GenBank/DDBJ databases">
        <title>Taxonomic description and genome sequence of Salinicoccus sediminis sp. nov., a novel hyper halotolerant bacterium isolated from marine sediment.</title>
        <authorList>
            <person name="Mathan Kumar R."/>
            <person name="Kaur G."/>
            <person name="Kumar N."/>
            <person name="Kumar A."/>
            <person name="Singh N.K."/>
            <person name="Kaur N."/>
            <person name="Mayilraj S."/>
        </authorList>
    </citation>
    <scope>NUCLEOTIDE SEQUENCE [LARGE SCALE GENOMIC DNA]</scope>
    <source>
        <strain evidence="13 14">SV-16</strain>
    </source>
</reference>
<keyword evidence="9" id="KW-0862">Zinc</keyword>
<dbReference type="GO" id="GO:0005507">
    <property type="term" value="F:copper ion binding"/>
    <property type="evidence" value="ECO:0007669"/>
    <property type="project" value="TreeGrafter"/>
</dbReference>
<evidence type="ECO:0000256" key="2">
    <source>
        <dbReference type="ARBA" id="ARBA00001947"/>
    </source>
</evidence>
<protein>
    <recommendedName>
        <fullName evidence="15">Purine nucleoside phosphorylase</fullName>
    </recommendedName>
</protein>
<gene>
    <name evidence="13" type="ORF">WN59_08780</name>
</gene>
<keyword evidence="6" id="KW-0808">Transferase</keyword>
<dbReference type="InterPro" id="IPR003730">
    <property type="entry name" value="Cu_polyphenol_OxRdtase"/>
</dbReference>
<evidence type="ECO:0000256" key="7">
    <source>
        <dbReference type="ARBA" id="ARBA00022723"/>
    </source>
</evidence>
<keyword evidence="8" id="KW-0378">Hydrolase</keyword>
<evidence type="ECO:0000313" key="13">
    <source>
        <dbReference type="EMBL" id="KKK33703.1"/>
    </source>
</evidence>
<dbReference type="PANTHER" id="PTHR30616:SF2">
    <property type="entry name" value="PURINE NUCLEOSIDE PHOSPHORYLASE LACC1"/>
    <property type="match status" value="1"/>
</dbReference>
<sequence>MNLENHRHHVGFENHEILMGYTKRTGGRSSYPKDSFNMALYIGDDERNVHAHQDALGRETGFPPENWILPIQTHGGNIREVGTQDAGMNVRRLTGELHDVDGIYTYDPGLLLTMNYADCVPVYMWSRKNSFTALAHAGWRGTSHNITGRMAGSYDGDPADLEVVIGVAINGSCYTVDDAVINALETAGLPACAVEAHQEGFDLDLKAVNRHQAVMAGVDAGSVHVTETGTEETERFFSYRLESGNTGRALAFIGRK</sequence>
<evidence type="ECO:0000256" key="4">
    <source>
        <dbReference type="ARBA" id="ARBA00003215"/>
    </source>
</evidence>
<comment type="catalytic activity">
    <reaction evidence="12">
        <text>S-methyl-5'-thioadenosine + phosphate = 5-(methylsulfanyl)-alpha-D-ribose 1-phosphate + adenine</text>
        <dbReference type="Rhea" id="RHEA:11852"/>
        <dbReference type="ChEBI" id="CHEBI:16708"/>
        <dbReference type="ChEBI" id="CHEBI:17509"/>
        <dbReference type="ChEBI" id="CHEBI:43474"/>
        <dbReference type="ChEBI" id="CHEBI:58533"/>
        <dbReference type="EC" id="2.4.2.28"/>
    </reaction>
    <physiologicalReaction direction="left-to-right" evidence="12">
        <dbReference type="Rhea" id="RHEA:11853"/>
    </physiologicalReaction>
</comment>
<dbReference type="SUPFAM" id="SSF64438">
    <property type="entry name" value="CNF1/YfiH-like putative cysteine hydrolases"/>
    <property type="match status" value="1"/>
</dbReference>
<comment type="similarity">
    <text evidence="5">Belongs to the purine nucleoside phosphorylase YfiH/LACC1 family.</text>
</comment>
<dbReference type="RefSeq" id="WP_046515919.1">
    <property type="nucleotide sequence ID" value="NZ_LAYZ01000024.1"/>
</dbReference>
<dbReference type="CDD" id="cd16833">
    <property type="entry name" value="YfiH"/>
    <property type="match status" value="1"/>
</dbReference>
<comment type="cofactor">
    <cofactor evidence="3">
        <name>Cu(2+)</name>
        <dbReference type="ChEBI" id="CHEBI:29036"/>
    </cofactor>
</comment>
<dbReference type="PATRIC" id="fig|1432562.3.peg.1732"/>
<dbReference type="GO" id="GO:0016787">
    <property type="term" value="F:hydrolase activity"/>
    <property type="evidence" value="ECO:0007669"/>
    <property type="project" value="UniProtKB-KW"/>
</dbReference>
<dbReference type="InterPro" id="IPR038371">
    <property type="entry name" value="Cu_polyphenol_OxRdtase_sf"/>
</dbReference>
<comment type="catalytic activity">
    <reaction evidence="1">
        <text>inosine + phosphate = alpha-D-ribose 1-phosphate + hypoxanthine</text>
        <dbReference type="Rhea" id="RHEA:27646"/>
        <dbReference type="ChEBI" id="CHEBI:17368"/>
        <dbReference type="ChEBI" id="CHEBI:17596"/>
        <dbReference type="ChEBI" id="CHEBI:43474"/>
        <dbReference type="ChEBI" id="CHEBI:57720"/>
        <dbReference type="EC" id="2.4.2.1"/>
    </reaction>
    <physiologicalReaction direction="left-to-right" evidence="1">
        <dbReference type="Rhea" id="RHEA:27647"/>
    </physiologicalReaction>
</comment>
<comment type="caution">
    <text evidence="13">The sequence shown here is derived from an EMBL/GenBank/DDBJ whole genome shotgun (WGS) entry which is preliminary data.</text>
</comment>
<dbReference type="Pfam" id="PF02578">
    <property type="entry name" value="Cu-oxidase_4"/>
    <property type="match status" value="1"/>
</dbReference>
<accession>A0A0M2SHD7</accession>
<dbReference type="InterPro" id="IPR011324">
    <property type="entry name" value="Cytotoxic_necrot_fac-like_cat"/>
</dbReference>
<dbReference type="STRING" id="1432562.WN59_08780"/>
<comment type="function">
    <text evidence="4">Purine nucleoside enzyme that catalyzes the phosphorolysis of adenosine and inosine nucleosides, yielding D-ribose 1-phosphate and the respective free bases, adenine and hypoxanthine. Also catalyzes the phosphorolysis of S-methyl-5'-thioadenosine into adenine and S-methyl-5-thio-alpha-D-ribose 1-phosphate. Also has adenosine deaminase activity.</text>
</comment>
<evidence type="ECO:0000256" key="1">
    <source>
        <dbReference type="ARBA" id="ARBA00000553"/>
    </source>
</evidence>
<dbReference type="Gene3D" id="3.60.140.10">
    <property type="entry name" value="CNF1/YfiH-like putative cysteine hydrolases"/>
    <property type="match status" value="1"/>
</dbReference>
<evidence type="ECO:0000256" key="3">
    <source>
        <dbReference type="ARBA" id="ARBA00001973"/>
    </source>
</evidence>
<comment type="cofactor">
    <cofactor evidence="2">
        <name>Zn(2+)</name>
        <dbReference type="ChEBI" id="CHEBI:29105"/>
    </cofactor>
</comment>
<evidence type="ECO:0000256" key="9">
    <source>
        <dbReference type="ARBA" id="ARBA00022833"/>
    </source>
</evidence>
<evidence type="ECO:0000256" key="6">
    <source>
        <dbReference type="ARBA" id="ARBA00022679"/>
    </source>
</evidence>
<evidence type="ECO:0008006" key="15">
    <source>
        <dbReference type="Google" id="ProtNLM"/>
    </source>
</evidence>
<keyword evidence="14" id="KW-1185">Reference proteome</keyword>
<organism evidence="13 14">
    <name type="scientific">Salinicoccus sediminis</name>
    <dbReference type="NCBI Taxonomy" id="1432562"/>
    <lineage>
        <taxon>Bacteria</taxon>
        <taxon>Bacillati</taxon>
        <taxon>Bacillota</taxon>
        <taxon>Bacilli</taxon>
        <taxon>Bacillales</taxon>
        <taxon>Staphylococcaceae</taxon>
        <taxon>Salinicoccus</taxon>
    </lineage>
</organism>
<comment type="catalytic activity">
    <reaction evidence="11">
        <text>adenosine + phosphate = alpha-D-ribose 1-phosphate + adenine</text>
        <dbReference type="Rhea" id="RHEA:27642"/>
        <dbReference type="ChEBI" id="CHEBI:16335"/>
        <dbReference type="ChEBI" id="CHEBI:16708"/>
        <dbReference type="ChEBI" id="CHEBI:43474"/>
        <dbReference type="ChEBI" id="CHEBI:57720"/>
        <dbReference type="EC" id="2.4.2.1"/>
    </reaction>
    <physiologicalReaction direction="left-to-right" evidence="11">
        <dbReference type="Rhea" id="RHEA:27643"/>
    </physiologicalReaction>
</comment>
<comment type="catalytic activity">
    <reaction evidence="10">
        <text>adenosine + H2O + H(+) = inosine + NH4(+)</text>
        <dbReference type="Rhea" id="RHEA:24408"/>
        <dbReference type="ChEBI" id="CHEBI:15377"/>
        <dbReference type="ChEBI" id="CHEBI:15378"/>
        <dbReference type="ChEBI" id="CHEBI:16335"/>
        <dbReference type="ChEBI" id="CHEBI:17596"/>
        <dbReference type="ChEBI" id="CHEBI:28938"/>
        <dbReference type="EC" id="3.5.4.4"/>
    </reaction>
    <physiologicalReaction direction="left-to-right" evidence="10">
        <dbReference type="Rhea" id="RHEA:24409"/>
    </physiologicalReaction>
</comment>
<dbReference type="PANTHER" id="PTHR30616">
    <property type="entry name" value="UNCHARACTERIZED PROTEIN YFIH"/>
    <property type="match status" value="1"/>
</dbReference>
<evidence type="ECO:0000313" key="14">
    <source>
        <dbReference type="Proteomes" id="UP000034287"/>
    </source>
</evidence>